<dbReference type="OrthoDB" id="273370at2759"/>
<dbReference type="AlphaFoldDB" id="S9W524"/>
<comment type="caution">
    <text evidence="2">The sequence shown here is derived from an EMBL/GenBank/DDBJ whole genome shotgun (WGS) entry which is preliminary data.</text>
</comment>
<proteinExistence type="predicted"/>
<gene>
    <name evidence="2" type="ORF">STCU_03708</name>
</gene>
<accession>S9W524</accession>
<dbReference type="EMBL" id="ATMH01003708">
    <property type="protein sequence ID" value="EPY30995.1"/>
    <property type="molecule type" value="Genomic_DNA"/>
</dbReference>
<name>S9W524_9TRYP</name>
<reference evidence="2 3" key="1">
    <citation type="journal article" date="2013" name="PLoS ONE">
        <title>Predicting the Proteins of Angomonas deanei, Strigomonas culicis and Their Respective Endosymbionts Reveals New Aspects of the Trypanosomatidae Family.</title>
        <authorList>
            <person name="Motta M.C."/>
            <person name="Martins A.C."/>
            <person name="de Souza S.S."/>
            <person name="Catta-Preta C.M."/>
            <person name="Silva R."/>
            <person name="Klein C.C."/>
            <person name="de Almeida L.G."/>
            <person name="de Lima Cunha O."/>
            <person name="Ciapina L.P."/>
            <person name="Brocchi M."/>
            <person name="Colabardini A.C."/>
            <person name="de Araujo Lima B."/>
            <person name="Machado C.R."/>
            <person name="de Almeida Soares C.M."/>
            <person name="Probst C.M."/>
            <person name="de Menezes C.B."/>
            <person name="Thompson C.E."/>
            <person name="Bartholomeu D.C."/>
            <person name="Gradia D.F."/>
            <person name="Pavoni D.P."/>
            <person name="Grisard E.C."/>
            <person name="Fantinatti-Garboggini F."/>
            <person name="Marchini F.K."/>
            <person name="Rodrigues-Luiz G.F."/>
            <person name="Wagner G."/>
            <person name="Goldman G.H."/>
            <person name="Fietto J.L."/>
            <person name="Elias M.C."/>
            <person name="Goldman M.H."/>
            <person name="Sagot M.F."/>
            <person name="Pereira M."/>
            <person name="Stoco P.H."/>
            <person name="de Mendonca-Neto R.P."/>
            <person name="Teixeira S.M."/>
            <person name="Maciel T.E."/>
            <person name="de Oliveira Mendes T.A."/>
            <person name="Urmenyi T.P."/>
            <person name="de Souza W."/>
            <person name="Schenkman S."/>
            <person name="de Vasconcelos A.T."/>
        </authorList>
    </citation>
    <scope>NUCLEOTIDE SEQUENCE [LARGE SCALE GENOMIC DNA]</scope>
</reference>
<evidence type="ECO:0000313" key="2">
    <source>
        <dbReference type="EMBL" id="EPY30995.1"/>
    </source>
</evidence>
<dbReference type="Proteomes" id="UP000015354">
    <property type="component" value="Unassembled WGS sequence"/>
</dbReference>
<keyword evidence="3" id="KW-1185">Reference proteome</keyword>
<protein>
    <submittedName>
        <fullName evidence="2">Uncharacterized protein</fullName>
    </submittedName>
</protein>
<feature type="region of interest" description="Disordered" evidence="1">
    <location>
        <begin position="34"/>
        <end position="71"/>
    </location>
</feature>
<feature type="region of interest" description="Disordered" evidence="1">
    <location>
        <begin position="161"/>
        <end position="185"/>
    </location>
</feature>
<organism evidence="2 3">
    <name type="scientific">Strigomonas culicis</name>
    <dbReference type="NCBI Taxonomy" id="28005"/>
    <lineage>
        <taxon>Eukaryota</taxon>
        <taxon>Discoba</taxon>
        <taxon>Euglenozoa</taxon>
        <taxon>Kinetoplastea</taxon>
        <taxon>Metakinetoplastina</taxon>
        <taxon>Trypanosomatida</taxon>
        <taxon>Trypanosomatidae</taxon>
        <taxon>Strigomonadinae</taxon>
        <taxon>Strigomonas</taxon>
    </lineage>
</organism>
<evidence type="ECO:0000313" key="3">
    <source>
        <dbReference type="Proteomes" id="UP000015354"/>
    </source>
</evidence>
<feature type="compositionally biased region" description="Basic and acidic residues" evidence="1">
    <location>
        <begin position="174"/>
        <end position="184"/>
    </location>
</feature>
<evidence type="ECO:0000256" key="1">
    <source>
        <dbReference type="SAM" id="MobiDB-lite"/>
    </source>
</evidence>
<sequence length="316" mass="34481">MRRLLRGASWLRRAPDQRCRALFTVSAPVLLPHPQDRAAANRRRHSGGGGGGRAPAAKMSGPVKDRYPPLSTDLADPRRRLAILIDGSALPLFPSAPAAAGTALDAAADGSAASLEKLLLDSALYNTLLPAVAQVGVPVLIRLFYFQMLNEWAPFFTHPQQSPSMGAAAASATDTERGGRRSIETRQLSTNVAATALQLPATAPPDGASTSSTNDNHMIQLEFFRVERFIPIPMQIEADAQHIYNYRHYNKIEGVCYVCHEVDRAIYERLMEKNVQPHPSSQKSFFNQFLFDELGLAREMANDGRQGDGSTMSPST</sequence>